<dbReference type="EMBL" id="JACHMD010000001">
    <property type="protein sequence ID" value="MBB4665380.1"/>
    <property type="molecule type" value="Genomic_DNA"/>
</dbReference>
<dbReference type="AlphaFoldDB" id="A0A7W7BMH2"/>
<evidence type="ECO:0000256" key="1">
    <source>
        <dbReference type="SAM" id="MobiDB-lite"/>
    </source>
</evidence>
<evidence type="ECO:0000313" key="3">
    <source>
        <dbReference type="Proteomes" id="UP000573729"/>
    </source>
</evidence>
<feature type="region of interest" description="Disordered" evidence="1">
    <location>
        <begin position="1"/>
        <end position="20"/>
    </location>
</feature>
<dbReference type="Pfam" id="PF04328">
    <property type="entry name" value="Sel_put"/>
    <property type="match status" value="1"/>
</dbReference>
<evidence type="ECO:0000313" key="2">
    <source>
        <dbReference type="EMBL" id="MBB4665380.1"/>
    </source>
</evidence>
<reference evidence="2 3" key="1">
    <citation type="submission" date="2020-08" db="EMBL/GenBank/DDBJ databases">
        <title>Sequencing the genomes of 1000 actinobacteria strains.</title>
        <authorList>
            <person name="Klenk H.-P."/>
        </authorList>
    </citation>
    <scope>NUCLEOTIDE SEQUENCE [LARGE SCALE GENOMIC DNA]</scope>
    <source>
        <strain evidence="2 3">DSM 24947</strain>
    </source>
</reference>
<comment type="caution">
    <text evidence="2">The sequence shown here is derived from an EMBL/GenBank/DDBJ whole genome shotgun (WGS) entry which is preliminary data.</text>
</comment>
<dbReference type="InterPro" id="IPR007423">
    <property type="entry name" value="Sel_put"/>
</dbReference>
<gene>
    <name evidence="2" type="ORF">BKA24_000089</name>
</gene>
<organism evidence="2 3">
    <name type="scientific">Microbacterium marinum</name>
    <dbReference type="NCBI Taxonomy" id="421115"/>
    <lineage>
        <taxon>Bacteria</taxon>
        <taxon>Bacillati</taxon>
        <taxon>Actinomycetota</taxon>
        <taxon>Actinomycetes</taxon>
        <taxon>Micrococcales</taxon>
        <taxon>Microbacteriaceae</taxon>
        <taxon>Microbacterium</taxon>
    </lineage>
</organism>
<dbReference type="Proteomes" id="UP000573729">
    <property type="component" value="Unassembled WGS sequence"/>
</dbReference>
<accession>A0A7W7BMH2</accession>
<keyword evidence="3" id="KW-1185">Reference proteome</keyword>
<feature type="compositionally biased region" description="Polar residues" evidence="1">
    <location>
        <begin position="1"/>
        <end position="13"/>
    </location>
</feature>
<protein>
    <submittedName>
        <fullName evidence="2">Uncharacterized short protein YbdD (DUF466 family)</fullName>
    </submittedName>
</protein>
<name>A0A7W7BMH2_9MICO</name>
<proteinExistence type="predicted"/>
<sequence length="97" mass="11050">MAAVHNSSRTSTIGAVPARTEPNRTGFEELCARGWALVVQAGRGVRWYMTNLMGDSAYGTYVAHHRRVHPNEEPMTERQFWRQKMDDQDRNPGARCC</sequence>